<dbReference type="EMBL" id="AZDH01000008">
    <property type="protein sequence ID" value="KRK52605.1"/>
    <property type="molecule type" value="Genomic_DNA"/>
</dbReference>
<evidence type="ECO:0000313" key="1">
    <source>
        <dbReference type="EMBL" id="KRK52605.1"/>
    </source>
</evidence>
<keyword evidence="2" id="KW-1185">Reference proteome</keyword>
<gene>
    <name evidence="1" type="ORF">FC97_GL002591</name>
</gene>
<proteinExistence type="predicted"/>
<organism evidence="1 2">
    <name type="scientific">Companilactobacillus kimchii DSM 13961 = JCM 10707</name>
    <dbReference type="NCBI Taxonomy" id="1423765"/>
    <lineage>
        <taxon>Bacteria</taxon>
        <taxon>Bacillati</taxon>
        <taxon>Bacillota</taxon>
        <taxon>Bacilli</taxon>
        <taxon>Lactobacillales</taxon>
        <taxon>Lactobacillaceae</taxon>
        <taxon>Companilactobacillus</taxon>
        <taxon>Companilactobacillus kimchii</taxon>
    </lineage>
</organism>
<sequence length="171" mass="20013">MEAMGVPNSQKYKISKHATMRIRTRFNIPKTKVQTWTQRFLSEANFFKNDDDSNGNIQIYRDNDVLMVLNVEEYTVVTAYPYNPLNKTNGLNPEILKRLRPSLHEIIEDEQIRLRNDLDGKMLDLQLAYQAYQNHPKSKELLEGYSKVVNDIHRSLEMSQKLVDDVQNLAK</sequence>
<name>A0ABR5NUV5_9LACO</name>
<accession>A0ABR5NUV5</accession>
<dbReference type="Proteomes" id="UP000051499">
    <property type="component" value="Unassembled WGS sequence"/>
</dbReference>
<reference evidence="1 2" key="1">
    <citation type="journal article" date="2015" name="Genome Announc.">
        <title>Expanding the biotechnology potential of lactobacilli through comparative genomics of 213 strains and associated genera.</title>
        <authorList>
            <person name="Sun Z."/>
            <person name="Harris H.M."/>
            <person name="McCann A."/>
            <person name="Guo C."/>
            <person name="Argimon S."/>
            <person name="Zhang W."/>
            <person name="Yang X."/>
            <person name="Jeffery I.B."/>
            <person name="Cooney J.C."/>
            <person name="Kagawa T.F."/>
            <person name="Liu W."/>
            <person name="Song Y."/>
            <person name="Salvetti E."/>
            <person name="Wrobel A."/>
            <person name="Rasinkangas P."/>
            <person name="Parkhill J."/>
            <person name="Rea M.C."/>
            <person name="O'Sullivan O."/>
            <person name="Ritari J."/>
            <person name="Douillard F.P."/>
            <person name="Paul Ross R."/>
            <person name="Yang R."/>
            <person name="Briner A.E."/>
            <person name="Felis G.E."/>
            <person name="de Vos W.M."/>
            <person name="Barrangou R."/>
            <person name="Klaenhammer T.R."/>
            <person name="Caufield P.W."/>
            <person name="Cui Y."/>
            <person name="Zhang H."/>
            <person name="O'Toole P.W."/>
        </authorList>
    </citation>
    <scope>NUCLEOTIDE SEQUENCE [LARGE SCALE GENOMIC DNA]</scope>
    <source>
        <strain evidence="1 2">DSM 13961</strain>
    </source>
</reference>
<comment type="caution">
    <text evidence="1">The sequence shown here is derived from an EMBL/GenBank/DDBJ whole genome shotgun (WGS) entry which is preliminary data.</text>
</comment>
<evidence type="ECO:0000313" key="2">
    <source>
        <dbReference type="Proteomes" id="UP000051499"/>
    </source>
</evidence>
<protein>
    <submittedName>
        <fullName evidence="1">Uncharacterized protein</fullName>
    </submittedName>
</protein>